<evidence type="ECO:0000256" key="5">
    <source>
        <dbReference type="ARBA" id="ARBA00022801"/>
    </source>
</evidence>
<keyword evidence="7" id="KW-0443">Lipid metabolism</keyword>
<evidence type="ECO:0000313" key="8">
    <source>
        <dbReference type="EMBL" id="KAL1555937.1"/>
    </source>
</evidence>
<sequence>MAKTKEVEKWTVMSVVAAAVIILKAATVAAEPQVPCFYIFGDSLIDNGNNNDKLTIAKVNFLPYGIDFPLGPTGRFSNGKTIADLIAEFLGFEDFIQPYATARGNQILRGINYASAAGGIRPETGRHWGERISFDGQLRNFNNTVAQLAAILGNEGAASHYLGKCIFFSALGNNDFLNNYLNTKFYDTSRRYTLPQYISLLIKQYTSQLKVLYDHGARKVALVGTSPLGCIPFTIALRSKDGKCIEGSNRASQMFNVQLRANVDVFNRIFPGAQFILVDGYNPINDILINYEAYGFKVKDKACCGRSSTICFPNDVKCPNRSEYVYWDFAHPTEAACKLIARRVYAAQKPSDAYPFDISRLARL</sequence>
<comment type="caution">
    <text evidence="8">The sequence shown here is derived from an EMBL/GenBank/DDBJ whole genome shotgun (WGS) entry which is preliminary data.</text>
</comment>
<evidence type="ECO:0000256" key="2">
    <source>
        <dbReference type="ARBA" id="ARBA00008668"/>
    </source>
</evidence>
<keyword evidence="5" id="KW-0378">Hydrolase</keyword>
<proteinExistence type="inferred from homology"/>
<comment type="subcellular location">
    <subcellularLocation>
        <location evidence="1">Secreted</location>
    </subcellularLocation>
</comment>
<reference evidence="8 9" key="1">
    <citation type="submission" date="2024-06" db="EMBL/GenBank/DDBJ databases">
        <title>A chromosome level genome sequence of Diviner's sage (Salvia divinorum).</title>
        <authorList>
            <person name="Ford S.A."/>
            <person name="Ro D.-K."/>
            <person name="Ness R.W."/>
            <person name="Phillips M.A."/>
        </authorList>
    </citation>
    <scope>NUCLEOTIDE SEQUENCE [LARGE SCALE GENOMIC DNA]</scope>
    <source>
        <strain evidence="8">SAF-2024a</strain>
        <tissue evidence="8">Leaf</tissue>
    </source>
</reference>
<evidence type="ECO:0000256" key="6">
    <source>
        <dbReference type="ARBA" id="ARBA00022963"/>
    </source>
</evidence>
<dbReference type="InterPro" id="IPR036514">
    <property type="entry name" value="SGNH_hydro_sf"/>
</dbReference>
<dbReference type="GO" id="GO:0016042">
    <property type="term" value="P:lipid catabolic process"/>
    <property type="evidence" value="ECO:0007669"/>
    <property type="project" value="UniProtKB-KW"/>
</dbReference>
<dbReference type="EMBL" id="JBEAFC010000005">
    <property type="protein sequence ID" value="KAL1555937.1"/>
    <property type="molecule type" value="Genomic_DNA"/>
</dbReference>
<evidence type="ECO:0000313" key="9">
    <source>
        <dbReference type="Proteomes" id="UP001567538"/>
    </source>
</evidence>
<dbReference type="SUPFAM" id="SSF52266">
    <property type="entry name" value="SGNH hydrolase"/>
    <property type="match status" value="1"/>
</dbReference>
<keyword evidence="9" id="KW-1185">Reference proteome</keyword>
<keyword evidence="4" id="KW-0732">Signal</keyword>
<keyword evidence="6" id="KW-0442">Lipid degradation</keyword>
<organism evidence="8 9">
    <name type="scientific">Salvia divinorum</name>
    <name type="common">Maria pastora</name>
    <name type="synonym">Diviner's sage</name>
    <dbReference type="NCBI Taxonomy" id="28513"/>
    <lineage>
        <taxon>Eukaryota</taxon>
        <taxon>Viridiplantae</taxon>
        <taxon>Streptophyta</taxon>
        <taxon>Embryophyta</taxon>
        <taxon>Tracheophyta</taxon>
        <taxon>Spermatophyta</taxon>
        <taxon>Magnoliopsida</taxon>
        <taxon>eudicotyledons</taxon>
        <taxon>Gunneridae</taxon>
        <taxon>Pentapetalae</taxon>
        <taxon>asterids</taxon>
        <taxon>lamiids</taxon>
        <taxon>Lamiales</taxon>
        <taxon>Lamiaceae</taxon>
        <taxon>Nepetoideae</taxon>
        <taxon>Mentheae</taxon>
        <taxon>Salviinae</taxon>
        <taxon>Salvia</taxon>
        <taxon>Salvia subgen. Calosphace</taxon>
    </lineage>
</organism>
<accession>A0ABD1HHM1</accession>
<evidence type="ECO:0000256" key="7">
    <source>
        <dbReference type="ARBA" id="ARBA00023098"/>
    </source>
</evidence>
<name>A0ABD1HHM1_SALDI</name>
<dbReference type="InterPro" id="IPR051238">
    <property type="entry name" value="GDSL_esterase/lipase"/>
</dbReference>
<comment type="similarity">
    <text evidence="2">Belongs to the 'GDSL' lipolytic enzyme family.</text>
</comment>
<gene>
    <name evidence="8" type="ORF">AAHA92_11617</name>
</gene>
<dbReference type="CDD" id="cd01837">
    <property type="entry name" value="SGNH_plant_lipase_like"/>
    <property type="match status" value="1"/>
</dbReference>
<protein>
    <submittedName>
        <fullName evidence="8">GDSL esterase/lipase-like protein</fullName>
    </submittedName>
</protein>
<evidence type="ECO:0000256" key="1">
    <source>
        <dbReference type="ARBA" id="ARBA00004613"/>
    </source>
</evidence>
<dbReference type="PANTHER" id="PTHR45650:SF3">
    <property type="entry name" value="OS01G0748500 PROTEIN"/>
    <property type="match status" value="1"/>
</dbReference>
<dbReference type="InterPro" id="IPR035669">
    <property type="entry name" value="SGNH_plant_lipase-like"/>
</dbReference>
<dbReference type="PANTHER" id="PTHR45650">
    <property type="entry name" value="GDSL-LIKE LIPASE/ACYLHYDROLASE-RELATED"/>
    <property type="match status" value="1"/>
</dbReference>
<evidence type="ECO:0000256" key="3">
    <source>
        <dbReference type="ARBA" id="ARBA00022525"/>
    </source>
</evidence>
<dbReference type="InterPro" id="IPR001087">
    <property type="entry name" value="GDSL"/>
</dbReference>
<dbReference type="Pfam" id="PF00657">
    <property type="entry name" value="Lipase_GDSL"/>
    <property type="match status" value="1"/>
</dbReference>
<dbReference type="GO" id="GO:0016787">
    <property type="term" value="F:hydrolase activity"/>
    <property type="evidence" value="ECO:0007669"/>
    <property type="project" value="UniProtKB-KW"/>
</dbReference>
<dbReference type="GO" id="GO:0005576">
    <property type="term" value="C:extracellular region"/>
    <property type="evidence" value="ECO:0007669"/>
    <property type="project" value="UniProtKB-SubCell"/>
</dbReference>
<dbReference type="Proteomes" id="UP001567538">
    <property type="component" value="Unassembled WGS sequence"/>
</dbReference>
<dbReference type="AlphaFoldDB" id="A0ABD1HHM1"/>
<dbReference type="Gene3D" id="3.40.50.1110">
    <property type="entry name" value="SGNH hydrolase"/>
    <property type="match status" value="1"/>
</dbReference>
<keyword evidence="3" id="KW-0964">Secreted</keyword>
<evidence type="ECO:0000256" key="4">
    <source>
        <dbReference type="ARBA" id="ARBA00022729"/>
    </source>
</evidence>